<dbReference type="PANTHER" id="PTHR13355">
    <property type="entry name" value="GLUCOSAMINE 6-PHOSPHATE N-ACETYLTRANSFERASE"/>
    <property type="match status" value="1"/>
</dbReference>
<dbReference type="GO" id="GO:0006048">
    <property type="term" value="P:UDP-N-acetylglucosamine biosynthetic process"/>
    <property type="evidence" value="ECO:0007669"/>
    <property type="project" value="UniProtKB-UniRule"/>
</dbReference>
<keyword evidence="4" id="KW-1185">Reference proteome</keyword>
<dbReference type="InterPro" id="IPR000182">
    <property type="entry name" value="GNAT_dom"/>
</dbReference>
<dbReference type="OrthoDB" id="329272at2759"/>
<dbReference type="Proteomes" id="UP000269721">
    <property type="component" value="Unassembled WGS sequence"/>
</dbReference>
<accession>A0A4P9VZ19</accession>
<evidence type="ECO:0000313" key="3">
    <source>
        <dbReference type="EMBL" id="RKO83588.1"/>
    </source>
</evidence>
<evidence type="ECO:0000313" key="4">
    <source>
        <dbReference type="Proteomes" id="UP000269721"/>
    </source>
</evidence>
<reference evidence="4" key="1">
    <citation type="journal article" date="2018" name="Nat. Microbiol.">
        <title>Leveraging single-cell genomics to expand the fungal tree of life.</title>
        <authorList>
            <person name="Ahrendt S.R."/>
            <person name="Quandt C.A."/>
            <person name="Ciobanu D."/>
            <person name="Clum A."/>
            <person name="Salamov A."/>
            <person name="Andreopoulos B."/>
            <person name="Cheng J.F."/>
            <person name="Woyke T."/>
            <person name="Pelin A."/>
            <person name="Henrissat B."/>
            <person name="Reynolds N.K."/>
            <person name="Benny G.L."/>
            <person name="Smith M.E."/>
            <person name="James T.Y."/>
            <person name="Grigoriev I.V."/>
        </authorList>
    </citation>
    <scope>NUCLEOTIDE SEQUENCE [LARGE SCALE GENOMIC DNA]</scope>
</reference>
<feature type="domain" description="N-acetyltransferase" evidence="2">
    <location>
        <begin position="7"/>
        <end position="153"/>
    </location>
</feature>
<dbReference type="Gene3D" id="3.40.630.30">
    <property type="match status" value="1"/>
</dbReference>
<dbReference type="Pfam" id="PF13673">
    <property type="entry name" value="Acetyltransf_10"/>
    <property type="match status" value="1"/>
</dbReference>
<name>A0A4P9VZ19_9FUNG</name>
<keyword evidence="1 3" id="KW-0012">Acyltransferase</keyword>
<dbReference type="GO" id="GO:0004343">
    <property type="term" value="F:glucosamine 6-phosphate N-acetyltransferase activity"/>
    <property type="evidence" value="ECO:0007669"/>
    <property type="project" value="UniProtKB-UniRule"/>
</dbReference>
<gene>
    <name evidence="3" type="ORF">BDK51DRAFT_22135</name>
</gene>
<dbReference type="UniPathway" id="UPA00113">
    <property type="reaction ID" value="UER00529"/>
</dbReference>
<dbReference type="AlphaFoldDB" id="A0A4P9VZ19"/>
<proteinExistence type="inferred from homology"/>
<comment type="pathway">
    <text evidence="1">Nucleotide-sugar biosynthesis; UDP-N-acetyl-alpha-D-glucosamine biosynthesis; N-acetyl-alpha-D-glucosamine 1-phosphate from alpha-D-glucosamine 6-phosphate (route I): step 1/2.</text>
</comment>
<dbReference type="InterPro" id="IPR016181">
    <property type="entry name" value="Acyl_CoA_acyltransferase"/>
</dbReference>
<dbReference type="CDD" id="cd04301">
    <property type="entry name" value="NAT_SF"/>
    <property type="match status" value="1"/>
</dbReference>
<comment type="catalytic activity">
    <reaction evidence="1">
        <text>D-glucosamine 6-phosphate + acetyl-CoA = N-acetyl-D-glucosamine 6-phosphate + CoA + H(+)</text>
        <dbReference type="Rhea" id="RHEA:10292"/>
        <dbReference type="ChEBI" id="CHEBI:15378"/>
        <dbReference type="ChEBI" id="CHEBI:57287"/>
        <dbReference type="ChEBI" id="CHEBI:57288"/>
        <dbReference type="ChEBI" id="CHEBI:57513"/>
        <dbReference type="ChEBI" id="CHEBI:58725"/>
        <dbReference type="EC" id="2.3.1.4"/>
    </reaction>
</comment>
<sequence>MEKPQPVVVKVVTPEDREEAYRIRIEVFVTEQGYPEEGEIDHYDAVATHLILVFPTSDTPRRAYGTVRMVTLPDGTGKLGRLCVAAKLRGMGAGALLVRALEKEAKEMGLSAIVLSAQVHAKGFYEKLGYGFPDGGVEYMDDGAPHVKMAKTL</sequence>
<dbReference type="PROSITE" id="PS51186">
    <property type="entry name" value="GNAT"/>
    <property type="match status" value="1"/>
</dbReference>
<dbReference type="SUPFAM" id="SSF55729">
    <property type="entry name" value="Acyl-CoA N-acyltransferases (Nat)"/>
    <property type="match status" value="1"/>
</dbReference>
<protein>
    <recommendedName>
        <fullName evidence="1">Glucosamine 6-phosphate N-acetyltransferase</fullName>
        <ecNumber evidence="1">2.3.1.4</ecNumber>
    </recommendedName>
</protein>
<evidence type="ECO:0000256" key="1">
    <source>
        <dbReference type="RuleBase" id="RU365086"/>
    </source>
</evidence>
<keyword evidence="1 3" id="KW-0808">Transferase</keyword>
<dbReference type="EC" id="2.3.1.4" evidence="1"/>
<dbReference type="PANTHER" id="PTHR13355:SF11">
    <property type="entry name" value="GLUCOSAMINE 6-PHOSPHATE N-ACETYLTRANSFERASE"/>
    <property type="match status" value="1"/>
</dbReference>
<evidence type="ECO:0000259" key="2">
    <source>
        <dbReference type="PROSITE" id="PS51186"/>
    </source>
</evidence>
<dbReference type="EMBL" id="ML001064">
    <property type="protein sequence ID" value="RKO83588.1"/>
    <property type="molecule type" value="Genomic_DNA"/>
</dbReference>
<comment type="similarity">
    <text evidence="1">Belongs to the acetyltransferase family. GNA1 subfamily.</text>
</comment>
<dbReference type="InterPro" id="IPR039143">
    <property type="entry name" value="GNPNAT1-like"/>
</dbReference>
<organism evidence="3 4">
    <name type="scientific">Blyttiomyces helicus</name>
    <dbReference type="NCBI Taxonomy" id="388810"/>
    <lineage>
        <taxon>Eukaryota</taxon>
        <taxon>Fungi</taxon>
        <taxon>Fungi incertae sedis</taxon>
        <taxon>Chytridiomycota</taxon>
        <taxon>Chytridiomycota incertae sedis</taxon>
        <taxon>Chytridiomycetes</taxon>
        <taxon>Chytridiomycetes incertae sedis</taxon>
        <taxon>Blyttiomyces</taxon>
    </lineage>
</organism>